<dbReference type="NCBIfam" id="NF003588">
    <property type="entry name" value="PRK05254.1-1"/>
    <property type="match status" value="1"/>
</dbReference>
<keyword evidence="5 8" id="KW-0227">DNA damage</keyword>
<evidence type="ECO:0000259" key="9">
    <source>
        <dbReference type="SMART" id="SM00986"/>
    </source>
</evidence>
<dbReference type="RefSeq" id="WP_095685822.1">
    <property type="nucleotide sequence ID" value="NZ_CP016776.1"/>
</dbReference>
<evidence type="ECO:0000256" key="5">
    <source>
        <dbReference type="ARBA" id="ARBA00022763"/>
    </source>
</evidence>
<evidence type="ECO:0000313" key="10">
    <source>
        <dbReference type="EMBL" id="ASY19953.1"/>
    </source>
</evidence>
<dbReference type="GO" id="GO:0004844">
    <property type="term" value="F:uracil DNA N-glycosylase activity"/>
    <property type="evidence" value="ECO:0007669"/>
    <property type="project" value="UniProtKB-UniRule"/>
</dbReference>
<dbReference type="EC" id="3.2.2.27" evidence="4 8"/>
<evidence type="ECO:0000256" key="1">
    <source>
        <dbReference type="ARBA" id="ARBA00001400"/>
    </source>
</evidence>
<evidence type="ECO:0000256" key="6">
    <source>
        <dbReference type="ARBA" id="ARBA00022801"/>
    </source>
</evidence>
<dbReference type="NCBIfam" id="NF003592">
    <property type="entry name" value="PRK05254.1-5"/>
    <property type="match status" value="1"/>
</dbReference>
<dbReference type="PANTHER" id="PTHR11264:SF0">
    <property type="entry name" value="URACIL-DNA GLYCOSYLASE"/>
    <property type="match status" value="1"/>
</dbReference>
<protein>
    <recommendedName>
        <fullName evidence="4 8">Uracil-DNA glycosylase</fullName>
        <shortName evidence="8">UDG</shortName>
        <ecNumber evidence="4 8">3.2.2.27</ecNumber>
    </recommendedName>
</protein>
<dbReference type="SUPFAM" id="SSF52141">
    <property type="entry name" value="Uracil-DNA glycosylase-like"/>
    <property type="match status" value="1"/>
</dbReference>
<dbReference type="HAMAP" id="MF_00148">
    <property type="entry name" value="UDG"/>
    <property type="match status" value="1"/>
</dbReference>
<dbReference type="Proteomes" id="UP000217186">
    <property type="component" value="Chromosome"/>
</dbReference>
<dbReference type="OrthoDB" id="9804372at2"/>
<sequence>MGIFDQLHPEWQKRLADYKPLVTRIDSLIDKNDVAPAYENIFAAYQLPPDDIRVAIFGQDPYPTPGYAHGLAFSVSSHTQPLPASLRNIYKELENDCGVTPATNGDLHRWADQGVLLLNQILTTRPTQSLAHENYGWQEFTEATAKIVGESGAIGIFWGSKAQHFAKYFDPKLSISSAHPSPLSAYRGFFGSAPFSKTNELLRQSGKREVIW</sequence>
<dbReference type="Gene3D" id="3.40.470.10">
    <property type="entry name" value="Uracil-DNA glycosylase-like domain"/>
    <property type="match status" value="1"/>
</dbReference>
<dbReference type="InterPro" id="IPR036895">
    <property type="entry name" value="Uracil-DNA_glycosylase-like_sf"/>
</dbReference>
<evidence type="ECO:0000256" key="4">
    <source>
        <dbReference type="ARBA" id="ARBA00012030"/>
    </source>
</evidence>
<feature type="domain" description="Uracil-DNA glycosylase-like" evidence="9">
    <location>
        <begin position="44"/>
        <end position="202"/>
    </location>
</feature>
<comment type="catalytic activity">
    <reaction evidence="1 8">
        <text>Hydrolyzes single-stranded DNA or mismatched double-stranded DNA and polynucleotides, releasing free uracil.</text>
        <dbReference type="EC" id="3.2.2.27"/>
    </reaction>
</comment>
<proteinExistence type="inferred from homology"/>
<dbReference type="EMBL" id="CP016776">
    <property type="protein sequence ID" value="ASY19953.1"/>
    <property type="molecule type" value="Genomic_DNA"/>
</dbReference>
<keyword evidence="7 8" id="KW-0234">DNA repair</keyword>
<reference evidence="10 11" key="1">
    <citation type="submission" date="2016-07" db="EMBL/GenBank/DDBJ databases">
        <title>High microdiversification within the ubiquitous acI lineage of Actinobacteria.</title>
        <authorList>
            <person name="Neuenschwander S.M."/>
            <person name="Salcher M."/>
            <person name="Ghai R."/>
            <person name="Pernthaler J."/>
        </authorList>
    </citation>
    <scope>NUCLEOTIDE SEQUENCE [LARGE SCALE GENOMIC DNA]</scope>
    <source>
        <strain evidence="10">MMS-IIA-15</strain>
    </source>
</reference>
<keyword evidence="11" id="KW-1185">Reference proteome</keyword>
<dbReference type="GO" id="GO:0005737">
    <property type="term" value="C:cytoplasm"/>
    <property type="evidence" value="ECO:0007669"/>
    <property type="project" value="UniProtKB-SubCell"/>
</dbReference>
<dbReference type="AlphaFoldDB" id="A0A249KT16"/>
<organism evidence="10 11">
    <name type="scientific">Candidatus Planktophila vernalis</name>
    <dbReference type="NCBI Taxonomy" id="1884907"/>
    <lineage>
        <taxon>Bacteria</taxon>
        <taxon>Bacillati</taxon>
        <taxon>Actinomycetota</taxon>
        <taxon>Actinomycetes</taxon>
        <taxon>Candidatus Nanopelagicales</taxon>
        <taxon>Candidatus Nanopelagicaceae</taxon>
        <taxon>Candidatus Planktophila</taxon>
    </lineage>
</organism>
<evidence type="ECO:0000256" key="3">
    <source>
        <dbReference type="ARBA" id="ARBA00008184"/>
    </source>
</evidence>
<evidence type="ECO:0000313" key="11">
    <source>
        <dbReference type="Proteomes" id="UP000217186"/>
    </source>
</evidence>
<accession>A0A249KT16</accession>
<dbReference type="Pfam" id="PF03167">
    <property type="entry name" value="UDG"/>
    <property type="match status" value="1"/>
</dbReference>
<name>A0A249KT16_9ACTN</name>
<comment type="subcellular location">
    <subcellularLocation>
        <location evidence="8">Cytoplasm</location>
    </subcellularLocation>
</comment>
<comment type="function">
    <text evidence="2 8">Excises uracil residues from the DNA which can arise as a result of misincorporation of dUMP residues by DNA polymerase or due to deamination of cytosine.</text>
</comment>
<dbReference type="GO" id="GO:0097510">
    <property type="term" value="P:base-excision repair, AP site formation via deaminated base removal"/>
    <property type="evidence" value="ECO:0007669"/>
    <property type="project" value="TreeGrafter"/>
</dbReference>
<comment type="similarity">
    <text evidence="3 8">Belongs to the uracil-DNA glycosylase (UDG) superfamily. UNG family.</text>
</comment>
<dbReference type="InterPro" id="IPR005122">
    <property type="entry name" value="Uracil-DNA_glycosylase-like"/>
</dbReference>
<dbReference type="PANTHER" id="PTHR11264">
    <property type="entry name" value="URACIL-DNA GLYCOSYLASE"/>
    <property type="match status" value="1"/>
</dbReference>
<evidence type="ECO:0000256" key="8">
    <source>
        <dbReference type="HAMAP-Rule" id="MF_00148"/>
    </source>
</evidence>
<dbReference type="SMART" id="SM00986">
    <property type="entry name" value="UDG"/>
    <property type="match status" value="1"/>
</dbReference>
<keyword evidence="6 8" id="KW-0378">Hydrolase</keyword>
<evidence type="ECO:0000256" key="2">
    <source>
        <dbReference type="ARBA" id="ARBA00002631"/>
    </source>
</evidence>
<feature type="active site" description="Proton acceptor" evidence="8">
    <location>
        <position position="60"/>
    </location>
</feature>
<evidence type="ECO:0000256" key="7">
    <source>
        <dbReference type="ARBA" id="ARBA00023204"/>
    </source>
</evidence>
<dbReference type="SMART" id="SM00987">
    <property type="entry name" value="UreE_C"/>
    <property type="match status" value="1"/>
</dbReference>
<keyword evidence="8" id="KW-0963">Cytoplasm</keyword>
<dbReference type="KEGG" id="pvn:A7sIIA15_03550"/>
<dbReference type="CDD" id="cd10027">
    <property type="entry name" value="UDG-F1-like"/>
    <property type="match status" value="1"/>
</dbReference>
<gene>
    <name evidence="8" type="primary">ung</name>
    <name evidence="10" type="ORF">A7sIIA15_03550</name>
</gene>
<dbReference type="InterPro" id="IPR002043">
    <property type="entry name" value="UDG_fam1"/>
</dbReference>